<gene>
    <name evidence="3" type="ORF">SP90_10560</name>
</gene>
<sequence length="527" mass="59288">MQDKPILVTGATGYIGGRLVPLLLSQGKKVRVLVRSRRKLDSRPWATHENLEVIEGDMVSGKGTMDAARGCGVAYYLIHSMNPSHKDFRDADRKAAYNMVQACRINRVKRIIYLSGLVPDDPNLSKHLASRAEVAKILSLSDVPVTVLRAAQIIGAGSASFELLRYLVDRLPMMVTPRWVNSKCQPIAVSNVLTYLTGVLDHPETANKTYDIGGPDIVSYKELFEIYRKEARLRKRIIFPVPVLTPRLSSLWINLVTPVPTSLARPLVEGLRNNVVCSENSIQEIIPQELLTVRESVHLALERVRQHTVDTSWTDAGEPEVPEWVTCGDSTFAGGTTLYSAHAVHIRDSVEQVWGVVKRVGGDNGWDKDDYLWRIRGFIDKIVGGPGLRRGRRDPQELFIGDALDFWRVLDIQENRRLLLLAEMKLPGEALLEFTVLPVTTGAEHVSELRMIAYFHPKGLWGMAYWYSLYPVHMFIFSGMLKAIARAAKGKVVKGPWRIRHIALQRCSLDTVQKLTMEEAMKRNGNR</sequence>
<reference evidence="3 4" key="1">
    <citation type="submission" date="2015-01" db="EMBL/GenBank/DDBJ databases">
        <title>Desulfovibrio sp. JC271 draft genome sequence.</title>
        <authorList>
            <person name="Shivani Y."/>
            <person name="Subhash Y."/>
            <person name="Sasikala C."/>
            <person name="Ramana C.V."/>
        </authorList>
    </citation>
    <scope>NUCLEOTIDE SEQUENCE [LARGE SCALE GENOMIC DNA]</scope>
    <source>
        <strain evidence="3 4">JC271</strain>
    </source>
</reference>
<dbReference type="GO" id="GO:0005737">
    <property type="term" value="C:cytoplasm"/>
    <property type="evidence" value="ECO:0007669"/>
    <property type="project" value="TreeGrafter"/>
</dbReference>
<comment type="caution">
    <text evidence="3">The sequence shown here is derived from an EMBL/GenBank/DDBJ whole genome shotgun (WGS) entry which is preliminary data.</text>
</comment>
<keyword evidence="4" id="KW-1185">Reference proteome</keyword>
<dbReference type="CDD" id="cd05245">
    <property type="entry name" value="SDR_a2"/>
    <property type="match status" value="1"/>
</dbReference>
<dbReference type="AlphaFoldDB" id="A0A1B7XBQ3"/>
<proteinExistence type="predicted"/>
<dbReference type="Pfam" id="PF13460">
    <property type="entry name" value="NAD_binding_10"/>
    <property type="match status" value="1"/>
</dbReference>
<keyword evidence="1" id="KW-0812">Transmembrane</keyword>
<dbReference type="PANTHER" id="PTHR48079">
    <property type="entry name" value="PROTEIN YEEZ"/>
    <property type="match status" value="1"/>
</dbReference>
<dbReference type="InterPro" id="IPR051783">
    <property type="entry name" value="NAD(P)-dependent_oxidoreduct"/>
</dbReference>
<accession>A0A1B7XBQ3</accession>
<dbReference type="SUPFAM" id="SSF51735">
    <property type="entry name" value="NAD(P)-binding Rossmann-fold domains"/>
    <property type="match status" value="1"/>
</dbReference>
<evidence type="ECO:0000259" key="2">
    <source>
        <dbReference type="Pfam" id="PF13460"/>
    </source>
</evidence>
<dbReference type="EMBL" id="JXMS01000017">
    <property type="protein sequence ID" value="OBQ50199.1"/>
    <property type="molecule type" value="Genomic_DNA"/>
</dbReference>
<dbReference type="GO" id="GO:0004029">
    <property type="term" value="F:aldehyde dehydrogenase (NAD+) activity"/>
    <property type="evidence" value="ECO:0007669"/>
    <property type="project" value="TreeGrafter"/>
</dbReference>
<dbReference type="InterPro" id="IPR036291">
    <property type="entry name" value="NAD(P)-bd_dom_sf"/>
</dbReference>
<dbReference type="STRING" id="1560234.SP90_10560"/>
<keyword evidence="1" id="KW-1133">Transmembrane helix</keyword>
<organism evidence="3 4">
    <name type="scientific">Halodesulfovibrio spirochaetisodalis</name>
    <dbReference type="NCBI Taxonomy" id="1560234"/>
    <lineage>
        <taxon>Bacteria</taxon>
        <taxon>Pseudomonadati</taxon>
        <taxon>Thermodesulfobacteriota</taxon>
        <taxon>Desulfovibrionia</taxon>
        <taxon>Desulfovibrionales</taxon>
        <taxon>Desulfovibrionaceae</taxon>
        <taxon>Halodesulfovibrio</taxon>
    </lineage>
</organism>
<keyword evidence="1" id="KW-0472">Membrane</keyword>
<dbReference type="SUPFAM" id="SSF55961">
    <property type="entry name" value="Bet v1-like"/>
    <property type="match status" value="1"/>
</dbReference>
<dbReference type="InterPro" id="IPR021295">
    <property type="entry name" value="DUF2867"/>
</dbReference>
<dbReference type="Proteomes" id="UP000091979">
    <property type="component" value="Unassembled WGS sequence"/>
</dbReference>
<dbReference type="PATRIC" id="fig|1560234.3.peg.962"/>
<evidence type="ECO:0000313" key="4">
    <source>
        <dbReference type="Proteomes" id="UP000091979"/>
    </source>
</evidence>
<dbReference type="Gene3D" id="3.40.50.720">
    <property type="entry name" value="NAD(P)-binding Rossmann-like Domain"/>
    <property type="match status" value="1"/>
</dbReference>
<dbReference type="InterPro" id="IPR016040">
    <property type="entry name" value="NAD(P)-bd_dom"/>
</dbReference>
<feature type="domain" description="NAD(P)-binding" evidence="2">
    <location>
        <begin position="10"/>
        <end position="152"/>
    </location>
</feature>
<dbReference type="RefSeq" id="WP_066855622.1">
    <property type="nucleotide sequence ID" value="NZ_JXMS01000017.1"/>
</dbReference>
<feature type="transmembrane region" description="Helical" evidence="1">
    <location>
        <begin position="464"/>
        <end position="485"/>
    </location>
</feature>
<evidence type="ECO:0000313" key="3">
    <source>
        <dbReference type="EMBL" id="OBQ50199.1"/>
    </source>
</evidence>
<evidence type="ECO:0000256" key="1">
    <source>
        <dbReference type="SAM" id="Phobius"/>
    </source>
</evidence>
<dbReference type="PANTHER" id="PTHR48079:SF6">
    <property type="entry name" value="NAD(P)-BINDING DOMAIN-CONTAINING PROTEIN-RELATED"/>
    <property type="match status" value="1"/>
</dbReference>
<protein>
    <submittedName>
        <fullName evidence="3">Epimerase</fullName>
    </submittedName>
</protein>
<name>A0A1B7XBQ3_9BACT</name>
<dbReference type="Pfam" id="PF11066">
    <property type="entry name" value="DUF2867"/>
    <property type="match status" value="1"/>
</dbReference>
<dbReference type="OrthoDB" id="9774199at2"/>